<dbReference type="EMBL" id="SMMG02000006">
    <property type="protein sequence ID" value="KAA3469640.1"/>
    <property type="molecule type" value="Genomic_DNA"/>
</dbReference>
<name>A0A5B6VK63_9ROSI</name>
<dbReference type="SUPFAM" id="SSF56672">
    <property type="entry name" value="DNA/RNA polymerases"/>
    <property type="match status" value="1"/>
</dbReference>
<gene>
    <name evidence="1" type="ORF">EPI10_015407</name>
</gene>
<sequence length="148" mass="17626">MITYFTPKPNMNMMSTLGRSYKSFEKFFYAKLRGYVSESYGIYSGYLSTSNEDRSLARYYCRFFEEFSFLVSPLTKLLRKDVHFKWIEEQQSSFKKLKSESRKYYVVYSDASYTNLGGKLVAYKWKQHECNYPTHDLELTVVVFALKI</sequence>
<reference evidence="1" key="1">
    <citation type="submission" date="2019-08" db="EMBL/GenBank/DDBJ databases">
        <authorList>
            <person name="Liu F."/>
        </authorList>
    </citation>
    <scope>NUCLEOTIDE SEQUENCE [LARGE SCALE GENOMIC DNA]</scope>
    <source>
        <strain evidence="1">PA1801</strain>
        <tissue evidence="1">Leaf</tissue>
    </source>
</reference>
<evidence type="ECO:0000313" key="2">
    <source>
        <dbReference type="Proteomes" id="UP000325315"/>
    </source>
</evidence>
<dbReference type="InterPro" id="IPR043502">
    <property type="entry name" value="DNA/RNA_pol_sf"/>
</dbReference>
<dbReference type="PANTHER" id="PTHR34072:SF59">
    <property type="entry name" value="CCHC-TYPE INTEGRASE"/>
    <property type="match status" value="1"/>
</dbReference>
<dbReference type="AlphaFoldDB" id="A0A5B6VK63"/>
<dbReference type="Gene3D" id="3.30.70.270">
    <property type="match status" value="1"/>
</dbReference>
<organism evidence="1 2">
    <name type="scientific">Gossypium australe</name>
    <dbReference type="NCBI Taxonomy" id="47621"/>
    <lineage>
        <taxon>Eukaryota</taxon>
        <taxon>Viridiplantae</taxon>
        <taxon>Streptophyta</taxon>
        <taxon>Embryophyta</taxon>
        <taxon>Tracheophyta</taxon>
        <taxon>Spermatophyta</taxon>
        <taxon>Magnoliopsida</taxon>
        <taxon>eudicotyledons</taxon>
        <taxon>Gunneridae</taxon>
        <taxon>Pentapetalae</taxon>
        <taxon>rosids</taxon>
        <taxon>malvids</taxon>
        <taxon>Malvales</taxon>
        <taxon>Malvaceae</taxon>
        <taxon>Malvoideae</taxon>
        <taxon>Gossypium</taxon>
    </lineage>
</organism>
<protein>
    <submittedName>
        <fullName evidence="1">Integrase, catalytic core</fullName>
    </submittedName>
</protein>
<evidence type="ECO:0000313" key="1">
    <source>
        <dbReference type="EMBL" id="KAA3469640.1"/>
    </source>
</evidence>
<dbReference type="OrthoDB" id="415724at2759"/>
<keyword evidence="2" id="KW-1185">Reference proteome</keyword>
<dbReference type="Proteomes" id="UP000325315">
    <property type="component" value="Unassembled WGS sequence"/>
</dbReference>
<dbReference type="InterPro" id="IPR043128">
    <property type="entry name" value="Rev_trsase/Diguanyl_cyclase"/>
</dbReference>
<comment type="caution">
    <text evidence="1">The sequence shown here is derived from an EMBL/GenBank/DDBJ whole genome shotgun (WGS) entry which is preliminary data.</text>
</comment>
<proteinExistence type="predicted"/>
<dbReference type="PANTHER" id="PTHR34072">
    <property type="entry name" value="ENZYMATIC POLYPROTEIN-RELATED"/>
    <property type="match status" value="1"/>
</dbReference>
<accession>A0A5B6VK63</accession>